<dbReference type="Gene3D" id="3.40.50.10140">
    <property type="entry name" value="Toll/interleukin-1 receptor homology (TIR) domain"/>
    <property type="match status" value="1"/>
</dbReference>
<proteinExistence type="predicted"/>
<evidence type="ECO:0000256" key="2">
    <source>
        <dbReference type="ARBA" id="ARBA00022801"/>
    </source>
</evidence>
<dbReference type="OrthoDB" id="6160824at2759"/>
<evidence type="ECO:0000256" key="1">
    <source>
        <dbReference type="ARBA" id="ARBA00011982"/>
    </source>
</evidence>
<dbReference type="EMBL" id="JAMYWD010000003">
    <property type="protein sequence ID" value="KAJ4977236.1"/>
    <property type="molecule type" value="Genomic_DNA"/>
</dbReference>
<dbReference type="AlphaFoldDB" id="A0A9Q0KVP9"/>
<accession>A0A9Q0KVP9</accession>
<dbReference type="InterPro" id="IPR000157">
    <property type="entry name" value="TIR_dom"/>
</dbReference>
<feature type="domain" description="TIR" evidence="5">
    <location>
        <begin position="4"/>
        <end position="136"/>
    </location>
</feature>
<organism evidence="6 7">
    <name type="scientific">Protea cynaroides</name>
    <dbReference type="NCBI Taxonomy" id="273540"/>
    <lineage>
        <taxon>Eukaryota</taxon>
        <taxon>Viridiplantae</taxon>
        <taxon>Streptophyta</taxon>
        <taxon>Embryophyta</taxon>
        <taxon>Tracheophyta</taxon>
        <taxon>Spermatophyta</taxon>
        <taxon>Magnoliopsida</taxon>
        <taxon>Proteales</taxon>
        <taxon>Proteaceae</taxon>
        <taxon>Protea</taxon>
    </lineage>
</organism>
<name>A0A9Q0KVP9_9MAGN</name>
<gene>
    <name evidence="6" type="ORF">NE237_002342</name>
</gene>
<dbReference type="GO" id="GO:0061809">
    <property type="term" value="F:NAD+ nucleosidase activity, cyclic ADP-ribose generating"/>
    <property type="evidence" value="ECO:0007669"/>
    <property type="project" value="UniProtKB-EC"/>
</dbReference>
<keyword evidence="7" id="KW-1185">Reference proteome</keyword>
<keyword evidence="3" id="KW-0520">NAD</keyword>
<dbReference type="PANTHER" id="PTHR32009:SF39">
    <property type="entry name" value="TIR DOMAIN-CONTAINING PROTEIN"/>
    <property type="match status" value="1"/>
</dbReference>
<evidence type="ECO:0000313" key="7">
    <source>
        <dbReference type="Proteomes" id="UP001141806"/>
    </source>
</evidence>
<comment type="caution">
    <text evidence="6">The sequence shown here is derived from an EMBL/GenBank/DDBJ whole genome shotgun (WGS) entry which is preliminary data.</text>
</comment>
<evidence type="ECO:0000256" key="4">
    <source>
        <dbReference type="ARBA" id="ARBA00047304"/>
    </source>
</evidence>
<reference evidence="6" key="1">
    <citation type="journal article" date="2023" name="Plant J.">
        <title>The genome of the king protea, Protea cynaroides.</title>
        <authorList>
            <person name="Chang J."/>
            <person name="Duong T.A."/>
            <person name="Schoeman C."/>
            <person name="Ma X."/>
            <person name="Roodt D."/>
            <person name="Barker N."/>
            <person name="Li Z."/>
            <person name="Van de Peer Y."/>
            <person name="Mizrachi E."/>
        </authorList>
    </citation>
    <scope>NUCLEOTIDE SEQUENCE</scope>
    <source>
        <tissue evidence="6">Young leaves</tissue>
    </source>
</reference>
<dbReference type="Proteomes" id="UP001141806">
    <property type="component" value="Unassembled WGS sequence"/>
</dbReference>
<dbReference type="Pfam" id="PF01582">
    <property type="entry name" value="TIR"/>
    <property type="match status" value="1"/>
</dbReference>
<keyword evidence="2" id="KW-0378">Hydrolase</keyword>
<sequence>MAELTESSSVSSSGSPDFNNFISLYKALKNSGINVFMDSEKLWTGEVIDPSLLRAIEGSKISLPVFSKDYASSKWRLVELLEILHCHRSNGQMILLIFLDVDPSHVQNKTGSFQGEFQNHEMNFESHIVKSWREALREVGNLKRWVLKEIVNGVPT</sequence>
<dbReference type="SMART" id="SM00255">
    <property type="entry name" value="TIR"/>
    <property type="match status" value="1"/>
</dbReference>
<dbReference type="InterPro" id="IPR035897">
    <property type="entry name" value="Toll_tir_struct_dom_sf"/>
</dbReference>
<comment type="catalytic activity">
    <reaction evidence="4">
        <text>NAD(+) + H2O = ADP-D-ribose + nicotinamide + H(+)</text>
        <dbReference type="Rhea" id="RHEA:16301"/>
        <dbReference type="ChEBI" id="CHEBI:15377"/>
        <dbReference type="ChEBI" id="CHEBI:15378"/>
        <dbReference type="ChEBI" id="CHEBI:17154"/>
        <dbReference type="ChEBI" id="CHEBI:57540"/>
        <dbReference type="ChEBI" id="CHEBI:57967"/>
        <dbReference type="EC" id="3.2.2.6"/>
    </reaction>
    <physiologicalReaction direction="left-to-right" evidence="4">
        <dbReference type="Rhea" id="RHEA:16302"/>
    </physiologicalReaction>
</comment>
<dbReference type="PROSITE" id="PS50104">
    <property type="entry name" value="TIR"/>
    <property type="match status" value="1"/>
</dbReference>
<dbReference type="EC" id="3.2.2.6" evidence="1"/>
<protein>
    <recommendedName>
        <fullName evidence="1">ADP-ribosyl cyclase/cyclic ADP-ribose hydrolase</fullName>
        <ecNumber evidence="1">3.2.2.6</ecNumber>
    </recommendedName>
</protein>
<evidence type="ECO:0000259" key="5">
    <source>
        <dbReference type="PROSITE" id="PS50104"/>
    </source>
</evidence>
<dbReference type="PANTHER" id="PTHR32009">
    <property type="entry name" value="TMV RESISTANCE PROTEIN N-LIKE"/>
    <property type="match status" value="1"/>
</dbReference>
<evidence type="ECO:0000256" key="3">
    <source>
        <dbReference type="ARBA" id="ARBA00023027"/>
    </source>
</evidence>
<dbReference type="SUPFAM" id="SSF52200">
    <property type="entry name" value="Toll/Interleukin receptor TIR domain"/>
    <property type="match status" value="1"/>
</dbReference>
<dbReference type="GO" id="GO:0007165">
    <property type="term" value="P:signal transduction"/>
    <property type="evidence" value="ECO:0007669"/>
    <property type="project" value="InterPro"/>
</dbReference>
<evidence type="ECO:0000313" key="6">
    <source>
        <dbReference type="EMBL" id="KAJ4977236.1"/>
    </source>
</evidence>